<dbReference type="EMBL" id="JBANMG010000003">
    <property type="protein sequence ID" value="KAK6955914.1"/>
    <property type="molecule type" value="Genomic_DNA"/>
</dbReference>
<proteinExistence type="predicted"/>
<dbReference type="Proteomes" id="UP001369815">
    <property type="component" value="Unassembled WGS sequence"/>
</dbReference>
<dbReference type="GO" id="GO:0006261">
    <property type="term" value="P:DNA-templated DNA replication"/>
    <property type="evidence" value="ECO:0007669"/>
    <property type="project" value="TreeGrafter"/>
</dbReference>
<name>A0AAX6MTT4_9PEZI</name>
<organism evidence="2 3">
    <name type="scientific">Daldinia eschscholtzii</name>
    <dbReference type="NCBI Taxonomy" id="292717"/>
    <lineage>
        <taxon>Eukaryota</taxon>
        <taxon>Fungi</taxon>
        <taxon>Dikarya</taxon>
        <taxon>Ascomycota</taxon>
        <taxon>Pezizomycotina</taxon>
        <taxon>Sordariomycetes</taxon>
        <taxon>Xylariomycetidae</taxon>
        <taxon>Xylariales</taxon>
        <taxon>Hypoxylaceae</taxon>
        <taxon>Daldinia</taxon>
    </lineage>
</organism>
<dbReference type="GO" id="GO:0003887">
    <property type="term" value="F:DNA-directed DNA polymerase activity"/>
    <property type="evidence" value="ECO:0007669"/>
    <property type="project" value="TreeGrafter"/>
</dbReference>
<dbReference type="PANTHER" id="PTHR14303:SF0">
    <property type="entry name" value="DNA POLYMERASE DELTA SUBUNIT 4"/>
    <property type="match status" value="1"/>
</dbReference>
<evidence type="ECO:0008006" key="4">
    <source>
        <dbReference type="Google" id="ProtNLM"/>
    </source>
</evidence>
<reference evidence="2 3" key="1">
    <citation type="journal article" date="2024" name="Front Chem Biol">
        <title>Unveiling the potential of Daldinia eschscholtzii MFLUCC 19-0629 through bioactivity and bioinformatics studies for enhanced sustainable agriculture production.</title>
        <authorList>
            <person name="Brooks S."/>
            <person name="Weaver J.A."/>
            <person name="Klomchit A."/>
            <person name="Alharthi S.A."/>
            <person name="Onlamun T."/>
            <person name="Nurani R."/>
            <person name="Vong T.K."/>
            <person name="Alberti F."/>
            <person name="Greco C."/>
        </authorList>
    </citation>
    <scope>NUCLEOTIDE SEQUENCE [LARGE SCALE GENOMIC DNA]</scope>
    <source>
        <strain evidence="2">MFLUCC 19-0629</strain>
    </source>
</reference>
<gene>
    <name evidence="2" type="ORF">Daesc_003561</name>
</gene>
<dbReference type="AlphaFoldDB" id="A0AAX6MTT4"/>
<dbReference type="PANTHER" id="PTHR14303">
    <property type="entry name" value="DNA POLYMERASE DELTA SUBUNIT 4"/>
    <property type="match status" value="1"/>
</dbReference>
<feature type="region of interest" description="Disordered" evidence="1">
    <location>
        <begin position="1"/>
        <end position="100"/>
    </location>
</feature>
<evidence type="ECO:0000313" key="3">
    <source>
        <dbReference type="Proteomes" id="UP001369815"/>
    </source>
</evidence>
<protein>
    <recommendedName>
        <fullName evidence="4">DNA polymerase delta subunit 4</fullName>
    </recommendedName>
</protein>
<dbReference type="Pfam" id="PF04081">
    <property type="entry name" value="DNA_pol_delta_4"/>
    <property type="match status" value="1"/>
</dbReference>
<evidence type="ECO:0000256" key="1">
    <source>
        <dbReference type="SAM" id="MobiDB-lite"/>
    </source>
</evidence>
<keyword evidence="3" id="KW-1185">Reference proteome</keyword>
<dbReference type="InterPro" id="IPR007218">
    <property type="entry name" value="DNA_pol_delta_4"/>
</dbReference>
<accession>A0AAX6MTT4</accession>
<dbReference type="GO" id="GO:0043625">
    <property type="term" value="C:delta DNA polymerase complex"/>
    <property type="evidence" value="ECO:0007669"/>
    <property type="project" value="TreeGrafter"/>
</dbReference>
<sequence>MPTTRRSSGGGGRQSTLSFNHRVTKSVPKATKDLTSKPVKQSPLVKQISSTSPEPKDEEVEDVDVDVDVEKEKEVVTTDEPENEEKSLVAQPEAQPEKSEAELRAAEITDRQIDQYWRKLERERIAKRVHQEGLTLAEKVLRYWDVSSQYGPYVGITRMKRWKRADKLGLNPPLEVLAVLQKEEVKGTPGFEKAHMDEILNSTAVSGA</sequence>
<feature type="compositionally biased region" description="Acidic residues" evidence="1">
    <location>
        <begin position="56"/>
        <end position="67"/>
    </location>
</feature>
<evidence type="ECO:0000313" key="2">
    <source>
        <dbReference type="EMBL" id="KAK6955914.1"/>
    </source>
</evidence>
<dbReference type="GO" id="GO:0000731">
    <property type="term" value="P:DNA synthesis involved in DNA repair"/>
    <property type="evidence" value="ECO:0007669"/>
    <property type="project" value="InterPro"/>
</dbReference>
<comment type="caution">
    <text evidence="2">The sequence shown here is derived from an EMBL/GenBank/DDBJ whole genome shotgun (WGS) entry which is preliminary data.</text>
</comment>